<dbReference type="SMART" id="SM00861">
    <property type="entry name" value="Transket_pyr"/>
    <property type="match status" value="1"/>
</dbReference>
<dbReference type="InterPro" id="IPR005478">
    <property type="entry name" value="Transketolase_bac-like"/>
</dbReference>
<dbReference type="GO" id="GO:0004802">
    <property type="term" value="F:transketolase activity"/>
    <property type="evidence" value="ECO:0007669"/>
    <property type="project" value="UniProtKB-UniRule"/>
</dbReference>
<dbReference type="EMBL" id="WIND01000002">
    <property type="protein sequence ID" value="MSU89022.1"/>
    <property type="molecule type" value="Genomic_DNA"/>
</dbReference>
<feature type="binding site" evidence="16">
    <location>
        <position position="577"/>
    </location>
    <ligand>
        <name>substrate</name>
    </ligand>
</feature>
<feature type="region of interest" description="Disordered" evidence="20">
    <location>
        <begin position="1"/>
        <end position="20"/>
    </location>
</feature>
<dbReference type="Pfam" id="PF02779">
    <property type="entry name" value="Transket_pyr"/>
    <property type="match status" value="1"/>
</dbReference>
<sequence length="725" mass="78113">MPIRRRSASPKFRPLASHPAPTRLTLRGQSVLVRCGPLAGPEPLRFPLHRGRSVTPQDLRTRHPEHFAKAAALRVLAMDAVEAANSGHPGMPMGMADIATVLFEKHLKFDPKAPDWPDRDRFVLSNGHGSMLLYALLHLTGYDDMTLDELKNFRQLGSKTAGHPEYGFAKGIETTTGPLGQGLGAAVGMAMAEASLSARFSPRIVDHHTFVFVGDGCLMEGISHEAIGLAGKQQLSKLVVLWDDNGISIDGKVSKSDITDQPARFRAAGWDVFECDGHDPAAIDAAILSAKASAKPSLIACRTHIGYGAPNKQDTAGAHGSPLGADEIAAVREIYGWSHEPFVIPQDVRDAWAAIGAQGAAARTAWEERLEGLGKRRREQFDRIVAGELPKALTNQIRNFKSEQSAAAPKVATRKASEMVLEVINKALPETIGGSADLTGSNNTLTKDMGTFEPGNRNGRYVYYGIREHGMAAAMNGLALHGGVIPYGGTFLVFSDYARGAMRISALSGKRVIYVMTHDSIGLGEDGPTHQPVEHLAALRAMPNLNVYRPADVVETAEAWQCALETPDRPSVIALTRQGLPTVRTRHSTKNLSAQGAYILSESTAKRQVILLATGSEVSLAMEAQTQLEAKGIGTRVVSMPCEELFEQQDDRYRARVLPRGPVRIGIEAALRYGWDRWLTGERGSAAKAGFVGMESFGASAPAGDLFKHFGITADAVVERAEALL</sequence>
<dbReference type="SUPFAM" id="SSF52518">
    <property type="entry name" value="Thiamin diphosphate-binding fold (THDP-binding)"/>
    <property type="match status" value="2"/>
</dbReference>
<feature type="binding site" evidence="18">
    <location>
        <position position="215"/>
    </location>
    <ligand>
        <name>Mg(2+)</name>
        <dbReference type="ChEBI" id="CHEBI:18420"/>
    </ligand>
</feature>
<feature type="binding site" evidence="17">
    <location>
        <position position="319"/>
    </location>
    <ligand>
        <name>thiamine diphosphate</name>
        <dbReference type="ChEBI" id="CHEBI:58937"/>
    </ligand>
</feature>
<dbReference type="GO" id="GO:0046872">
    <property type="term" value="F:metal ion binding"/>
    <property type="evidence" value="ECO:0007669"/>
    <property type="project" value="UniProtKB-KW"/>
</dbReference>
<keyword evidence="11 18" id="KW-0460">Magnesium</keyword>
<feature type="binding site" evidence="16">
    <location>
        <position position="526"/>
    </location>
    <ligand>
        <name>substrate</name>
    </ligand>
</feature>
<evidence type="ECO:0000256" key="19">
    <source>
        <dbReference type="PIRSR" id="PIRSR605478-5"/>
    </source>
</evidence>
<keyword evidence="12 17" id="KW-0786">Thiamine pyrophosphate</keyword>
<dbReference type="InterPro" id="IPR009014">
    <property type="entry name" value="Transketo_C/PFOR_II"/>
</dbReference>
<dbReference type="Pfam" id="PF22613">
    <property type="entry name" value="Transketolase_C_1"/>
    <property type="match status" value="1"/>
</dbReference>
<evidence type="ECO:0000256" key="7">
    <source>
        <dbReference type="ARBA" id="ARBA00013152"/>
    </source>
</evidence>
<feature type="domain" description="Transketolase-like pyrimidine-binding" evidence="21">
    <location>
        <begin position="411"/>
        <end position="582"/>
    </location>
</feature>
<dbReference type="EC" id="2.2.1.1" evidence="7 14"/>
<feature type="binding site" evidence="18">
    <location>
        <position position="247"/>
    </location>
    <ligand>
        <name>Mg(2+)</name>
        <dbReference type="ChEBI" id="CHEBI:18420"/>
    </ligand>
</feature>
<dbReference type="GO" id="GO:0009052">
    <property type="term" value="P:pentose-phosphate shunt, non-oxidative branch"/>
    <property type="evidence" value="ECO:0007669"/>
    <property type="project" value="UniProtKB-ARBA"/>
</dbReference>
<feature type="binding site" evidence="17">
    <location>
        <position position="216"/>
    </location>
    <ligand>
        <name>thiamine diphosphate</name>
        <dbReference type="ChEBI" id="CHEBI:58937"/>
    </ligand>
</feature>
<dbReference type="InterPro" id="IPR029061">
    <property type="entry name" value="THDP-binding"/>
</dbReference>
<feature type="binding site" evidence="16">
    <location>
        <position position="414"/>
    </location>
    <ligand>
        <name>substrate</name>
    </ligand>
</feature>
<comment type="catalytic activity">
    <reaction evidence="13">
        <text>D-sedoheptulose 7-phosphate + D-glyceraldehyde 3-phosphate = aldehydo-D-ribose 5-phosphate + D-xylulose 5-phosphate</text>
        <dbReference type="Rhea" id="RHEA:10508"/>
        <dbReference type="ChEBI" id="CHEBI:57483"/>
        <dbReference type="ChEBI" id="CHEBI:57737"/>
        <dbReference type="ChEBI" id="CHEBI:58273"/>
        <dbReference type="ChEBI" id="CHEBI:59776"/>
        <dbReference type="EC" id="2.2.1.1"/>
    </reaction>
</comment>
<keyword evidence="10" id="KW-0106">Calcium</keyword>
<evidence type="ECO:0000256" key="10">
    <source>
        <dbReference type="ARBA" id="ARBA00022837"/>
    </source>
</evidence>
<feature type="binding site" evidence="16">
    <location>
        <position position="530"/>
    </location>
    <ligand>
        <name>substrate</name>
    </ligand>
</feature>
<evidence type="ECO:0000256" key="18">
    <source>
        <dbReference type="PIRSR" id="PIRSR605478-4"/>
    </source>
</evidence>
<feature type="binding site" evidence="16">
    <location>
        <position position="319"/>
    </location>
    <ligand>
        <name>substrate</name>
    </ligand>
</feature>
<comment type="caution">
    <text evidence="22">The sequence shown here is derived from an EMBL/GenBank/DDBJ whole genome shotgun (WGS) entry which is preliminary data.</text>
</comment>
<feature type="binding site" evidence="17">
    <location>
        <begin position="177"/>
        <end position="179"/>
    </location>
    <ligand>
        <name>thiamine diphosphate</name>
        <dbReference type="ChEBI" id="CHEBI:58937"/>
    </ligand>
</feature>
<dbReference type="CDD" id="cd07033">
    <property type="entry name" value="TPP_PYR_DXS_TK_like"/>
    <property type="match status" value="1"/>
</dbReference>
<name>A0A6L5YYR3_9RHOB</name>
<dbReference type="FunFam" id="3.40.50.920:FF:000003">
    <property type="entry name" value="Transketolase"/>
    <property type="match status" value="1"/>
</dbReference>
<evidence type="ECO:0000256" key="5">
    <source>
        <dbReference type="ARBA" id="ARBA00007131"/>
    </source>
</evidence>
<evidence type="ECO:0000256" key="20">
    <source>
        <dbReference type="SAM" id="MobiDB-lite"/>
    </source>
</evidence>
<comment type="cofactor">
    <cofactor evidence="17">
        <name>thiamine diphosphate</name>
        <dbReference type="ChEBI" id="CHEBI:58937"/>
    </cofactor>
    <text evidence="17">Binds 1 thiamine pyrophosphate per subunit. During the reaction, the substrate forms a covalent intermediate with the cofactor.</text>
</comment>
<dbReference type="InterPro" id="IPR020826">
    <property type="entry name" value="Transketolase_BS"/>
</dbReference>
<evidence type="ECO:0000256" key="17">
    <source>
        <dbReference type="PIRSR" id="PIRSR605478-3"/>
    </source>
</evidence>
<accession>A0A6L5YYR3</accession>
<organism evidence="22 23">
    <name type="scientific">Halovulum marinum</name>
    <dbReference type="NCBI Taxonomy" id="2662447"/>
    <lineage>
        <taxon>Bacteria</taxon>
        <taxon>Pseudomonadati</taxon>
        <taxon>Pseudomonadota</taxon>
        <taxon>Alphaproteobacteria</taxon>
        <taxon>Rhodobacterales</taxon>
        <taxon>Paracoccaceae</taxon>
        <taxon>Halovulum</taxon>
    </lineage>
</organism>
<feature type="binding site" evidence="17">
    <location>
        <position position="128"/>
    </location>
    <ligand>
        <name>thiamine diphosphate</name>
        <dbReference type="ChEBI" id="CHEBI:58937"/>
    </ligand>
</feature>
<comment type="pathway">
    <text evidence="4">Carbohydrate biosynthesis; Calvin cycle.</text>
</comment>
<feature type="binding site" evidence="18">
    <location>
        <position position="245"/>
    </location>
    <ligand>
        <name>Mg(2+)</name>
        <dbReference type="ChEBI" id="CHEBI:18420"/>
    </ligand>
</feature>
<keyword evidence="23" id="KW-1185">Reference proteome</keyword>
<evidence type="ECO:0000313" key="22">
    <source>
        <dbReference type="EMBL" id="MSU89022.1"/>
    </source>
</evidence>
<feature type="active site" description="Proton donor" evidence="15">
    <location>
        <position position="468"/>
    </location>
</feature>
<feature type="binding site" evidence="17">
    <location>
        <position position="245"/>
    </location>
    <ligand>
        <name>thiamine diphosphate</name>
        <dbReference type="ChEBI" id="CHEBI:58937"/>
    </ligand>
</feature>
<dbReference type="InterPro" id="IPR055152">
    <property type="entry name" value="Transketolase-like_C_2"/>
</dbReference>
<dbReference type="PROSITE" id="PS00802">
    <property type="entry name" value="TRANSKETOLASE_2"/>
    <property type="match status" value="1"/>
</dbReference>
<evidence type="ECO:0000259" key="21">
    <source>
        <dbReference type="SMART" id="SM00861"/>
    </source>
</evidence>
<comment type="pathway">
    <text evidence="3">Carbohydrate degradation; pentose phosphate pathway.</text>
</comment>
<comment type="cofactor">
    <cofactor evidence="1">
        <name>Ca(2+)</name>
        <dbReference type="ChEBI" id="CHEBI:29108"/>
    </cofactor>
</comment>
<dbReference type="FunFam" id="3.40.50.970:FF:000004">
    <property type="entry name" value="Transketolase"/>
    <property type="match status" value="1"/>
</dbReference>
<dbReference type="PROSITE" id="PS00801">
    <property type="entry name" value="TRANSKETOLASE_1"/>
    <property type="match status" value="1"/>
</dbReference>
<feature type="binding site" evidence="16">
    <location>
        <position position="88"/>
    </location>
    <ligand>
        <name>substrate</name>
    </ligand>
</feature>
<comment type="similarity">
    <text evidence="5">Belongs to the transketolase family.</text>
</comment>
<gene>
    <name evidence="22" type="primary">tkt</name>
    <name evidence="22" type="ORF">GE300_05200</name>
</gene>
<evidence type="ECO:0000256" key="6">
    <source>
        <dbReference type="ARBA" id="ARBA00011738"/>
    </source>
</evidence>
<dbReference type="Gene3D" id="3.40.50.970">
    <property type="match status" value="2"/>
</dbReference>
<evidence type="ECO:0000256" key="9">
    <source>
        <dbReference type="ARBA" id="ARBA00022723"/>
    </source>
</evidence>
<dbReference type="Gene3D" id="3.40.50.920">
    <property type="match status" value="1"/>
</dbReference>
<dbReference type="InterPro" id="IPR005474">
    <property type="entry name" value="Transketolase_N"/>
</dbReference>
<evidence type="ECO:0000256" key="16">
    <source>
        <dbReference type="PIRSR" id="PIRSR605478-2"/>
    </source>
</evidence>
<dbReference type="CDD" id="cd02012">
    <property type="entry name" value="TPP_TK"/>
    <property type="match status" value="1"/>
</dbReference>
<evidence type="ECO:0000256" key="15">
    <source>
        <dbReference type="PIRSR" id="PIRSR605478-1"/>
    </source>
</evidence>
<evidence type="ECO:0000256" key="8">
    <source>
        <dbReference type="ARBA" id="ARBA00022679"/>
    </source>
</evidence>
<evidence type="ECO:0000256" key="14">
    <source>
        <dbReference type="NCBIfam" id="TIGR00232"/>
    </source>
</evidence>
<dbReference type="InterPro" id="IPR049557">
    <property type="entry name" value="Transketolase_CS"/>
</dbReference>
<evidence type="ECO:0000256" key="4">
    <source>
        <dbReference type="ARBA" id="ARBA00005215"/>
    </source>
</evidence>
<dbReference type="NCBIfam" id="TIGR00232">
    <property type="entry name" value="tktlase_bact"/>
    <property type="match status" value="1"/>
</dbReference>
<keyword evidence="9 18" id="KW-0479">Metal-binding</keyword>
<dbReference type="PANTHER" id="PTHR43522">
    <property type="entry name" value="TRANSKETOLASE"/>
    <property type="match status" value="1"/>
</dbReference>
<dbReference type="FunFam" id="3.40.50.970:FF:000003">
    <property type="entry name" value="Transketolase"/>
    <property type="match status" value="1"/>
</dbReference>
<evidence type="ECO:0000256" key="12">
    <source>
        <dbReference type="ARBA" id="ARBA00023052"/>
    </source>
</evidence>
<dbReference type="GO" id="GO:0005829">
    <property type="term" value="C:cytosol"/>
    <property type="evidence" value="ECO:0007669"/>
    <property type="project" value="TreeGrafter"/>
</dbReference>
<comment type="cofactor">
    <cofactor evidence="18">
        <name>Mg(2+)</name>
        <dbReference type="ChEBI" id="CHEBI:18420"/>
    </cofactor>
    <text evidence="18">Binds 1 Mg(2+) ion per subunit. Can also utilize other divalent metal cations, such as Ca(2+), Mn(2+) and Co(2+).</text>
</comment>
<dbReference type="InterPro" id="IPR033247">
    <property type="entry name" value="Transketolase_fam"/>
</dbReference>
<evidence type="ECO:0000256" key="11">
    <source>
        <dbReference type="ARBA" id="ARBA00022842"/>
    </source>
</evidence>
<protein>
    <recommendedName>
        <fullName evidence="7 14">Transketolase</fullName>
        <ecNumber evidence="7 14">2.2.1.1</ecNumber>
    </recommendedName>
</protein>
<feature type="site" description="Important for catalytic activity" evidence="19">
    <location>
        <position position="319"/>
    </location>
</feature>
<evidence type="ECO:0000256" key="1">
    <source>
        <dbReference type="ARBA" id="ARBA00001913"/>
    </source>
</evidence>
<reference evidence="22 23" key="1">
    <citation type="submission" date="2019-10" db="EMBL/GenBank/DDBJ databases">
        <title>Cognatihalovulum marinum gen. nov. sp. nov., a new member of the family Rhodobacteraceae isolated from deep seawater of the Northwest Indian Ocean.</title>
        <authorList>
            <person name="Ruan C."/>
            <person name="Wang J."/>
            <person name="Zheng X."/>
            <person name="Song L."/>
            <person name="Zhu Y."/>
            <person name="Huang Y."/>
            <person name="Lu Z."/>
            <person name="Du W."/>
            <person name="Huang L."/>
            <person name="Dai X."/>
        </authorList>
    </citation>
    <scope>NUCLEOTIDE SEQUENCE [LARGE SCALE GENOMIC DNA]</scope>
    <source>
        <strain evidence="22 23">2CG4</strain>
    </source>
</reference>
<comment type="subunit">
    <text evidence="6">Homodimer.</text>
</comment>
<comment type="cofactor">
    <cofactor evidence="2">
        <name>Co(2+)</name>
        <dbReference type="ChEBI" id="CHEBI:48828"/>
    </cofactor>
</comment>
<feature type="binding site" evidence="16">
    <location>
        <position position="518"/>
    </location>
    <ligand>
        <name>substrate</name>
    </ligand>
</feature>
<dbReference type="AlphaFoldDB" id="A0A6L5YYR3"/>
<dbReference type="PANTHER" id="PTHR43522:SF2">
    <property type="entry name" value="TRANSKETOLASE 1-RELATED"/>
    <property type="match status" value="1"/>
</dbReference>
<proteinExistence type="inferred from homology"/>
<keyword evidence="8 22" id="KW-0808">Transferase</keyword>
<feature type="site" description="Important for catalytic activity" evidence="19">
    <location>
        <position position="88"/>
    </location>
</feature>
<dbReference type="Pfam" id="PF00456">
    <property type="entry name" value="Transketolase_N"/>
    <property type="match status" value="1"/>
</dbReference>
<evidence type="ECO:0000256" key="3">
    <source>
        <dbReference type="ARBA" id="ARBA00004959"/>
    </source>
</evidence>
<dbReference type="SUPFAM" id="SSF52922">
    <property type="entry name" value="TK C-terminal domain-like"/>
    <property type="match status" value="1"/>
</dbReference>
<dbReference type="InterPro" id="IPR005475">
    <property type="entry name" value="Transketolase-like_Pyr-bd"/>
</dbReference>
<feature type="binding site" evidence="16">
    <location>
        <position position="441"/>
    </location>
    <ligand>
        <name>substrate</name>
    </ligand>
</feature>
<evidence type="ECO:0000256" key="2">
    <source>
        <dbReference type="ARBA" id="ARBA00001941"/>
    </source>
</evidence>
<dbReference type="Proteomes" id="UP000474957">
    <property type="component" value="Unassembled WGS sequence"/>
</dbReference>
<feature type="binding site" evidence="17">
    <location>
        <position position="494"/>
    </location>
    <ligand>
        <name>thiamine diphosphate</name>
        <dbReference type="ChEBI" id="CHEBI:58937"/>
    </ligand>
</feature>
<evidence type="ECO:0000313" key="23">
    <source>
        <dbReference type="Proteomes" id="UP000474957"/>
    </source>
</evidence>
<evidence type="ECO:0000256" key="13">
    <source>
        <dbReference type="ARBA" id="ARBA00049473"/>
    </source>
</evidence>